<dbReference type="RefSeq" id="WP_012592367.1">
    <property type="nucleotide sequence ID" value="NC_011666.1"/>
</dbReference>
<keyword evidence="1" id="KW-0456">Lyase</keyword>
<dbReference type="STRING" id="395965.Msil_3399"/>
<gene>
    <name evidence="3" type="ordered locus">Msil_3399</name>
</gene>
<sequence length="260" mass="27556">MVARVAAMECDEATALAALLIDAQETGASIGELPVNARISSREEAYRVQSALARRLGPIVGWKVGRKAADAPASRAPLFANRTHPSGAKFERDAFRLFLLEAELAFRFRSGLPPIGRPYARDEVLTAISEVVVAFEIIDSRFRDWPTVAPELLLADLLSHGAMVVGSGVPMPDHPSFINTSVSLAVDDRMIISRDGGNPAGDVIDLVVWLANDLLDVGAALRAGDLVTTGSYTCMERLAPGSSAEASFAGVGTVTVARDA</sequence>
<dbReference type="Pfam" id="PF01557">
    <property type="entry name" value="FAA_hydrolase"/>
    <property type="match status" value="1"/>
</dbReference>
<dbReference type="GO" id="GO:0005737">
    <property type="term" value="C:cytoplasm"/>
    <property type="evidence" value="ECO:0007669"/>
    <property type="project" value="TreeGrafter"/>
</dbReference>
<evidence type="ECO:0000313" key="3">
    <source>
        <dbReference type="EMBL" id="ACK52298.1"/>
    </source>
</evidence>
<dbReference type="OrthoDB" id="9792137at2"/>
<keyword evidence="3" id="KW-0378">Hydrolase</keyword>
<dbReference type="KEGG" id="msl:Msil_3399"/>
<organism evidence="3 4">
    <name type="scientific">Methylocella silvestris (strain DSM 15510 / CIP 108128 / LMG 27833 / NCIMB 13906 / BL2)</name>
    <dbReference type="NCBI Taxonomy" id="395965"/>
    <lineage>
        <taxon>Bacteria</taxon>
        <taxon>Pseudomonadati</taxon>
        <taxon>Pseudomonadota</taxon>
        <taxon>Alphaproteobacteria</taxon>
        <taxon>Hyphomicrobiales</taxon>
        <taxon>Beijerinckiaceae</taxon>
        <taxon>Methylocella</taxon>
    </lineage>
</organism>
<reference evidence="3 4" key="1">
    <citation type="journal article" date="2010" name="J. Bacteriol.">
        <title>Complete genome sequence of the aerobic facultative methanotroph Methylocella silvestris BL2.</title>
        <authorList>
            <person name="Chen Y."/>
            <person name="Crombie A."/>
            <person name="Rahman M.T."/>
            <person name="Dedysh S.N."/>
            <person name="Liesack W."/>
            <person name="Stott M.B."/>
            <person name="Alam M."/>
            <person name="Theisen A.R."/>
            <person name="Murrell J.C."/>
            <person name="Dunfield P.F."/>
        </authorList>
    </citation>
    <scope>NUCLEOTIDE SEQUENCE [LARGE SCALE GENOMIC DNA]</scope>
    <source>
        <strain evidence="4">DSM 15510 / CIP 108128 / LMG 27833 / NCIMB 13906 / BL2</strain>
    </source>
</reference>
<protein>
    <submittedName>
        <fullName evidence="3">Fumarylacetoacetate (FAA) hydrolase</fullName>
    </submittedName>
</protein>
<dbReference type="HOGENOM" id="CLU_060136_1_0_5"/>
<keyword evidence="4" id="KW-1185">Reference proteome</keyword>
<dbReference type="Gene3D" id="3.90.850.10">
    <property type="entry name" value="Fumarylacetoacetase-like, C-terminal domain"/>
    <property type="match status" value="1"/>
</dbReference>
<dbReference type="InterPro" id="IPR036663">
    <property type="entry name" value="Fumarylacetoacetase_C_sf"/>
</dbReference>
<proteinExistence type="predicted"/>
<dbReference type="AlphaFoldDB" id="B8ES83"/>
<dbReference type="GO" id="GO:0008684">
    <property type="term" value="F:2-oxopent-4-enoate hydratase activity"/>
    <property type="evidence" value="ECO:0007669"/>
    <property type="project" value="TreeGrafter"/>
</dbReference>
<dbReference type="SUPFAM" id="SSF56529">
    <property type="entry name" value="FAH"/>
    <property type="match status" value="1"/>
</dbReference>
<name>B8ES83_METSB</name>
<evidence type="ECO:0000313" key="4">
    <source>
        <dbReference type="Proteomes" id="UP000002257"/>
    </source>
</evidence>
<dbReference type="PANTHER" id="PTHR30143:SF0">
    <property type="entry name" value="2-KETO-4-PENTENOATE HYDRATASE"/>
    <property type="match status" value="1"/>
</dbReference>
<accession>B8ES83</accession>
<dbReference type="PANTHER" id="PTHR30143">
    <property type="entry name" value="ACID HYDRATASE"/>
    <property type="match status" value="1"/>
</dbReference>
<dbReference type="Proteomes" id="UP000002257">
    <property type="component" value="Chromosome"/>
</dbReference>
<evidence type="ECO:0000256" key="1">
    <source>
        <dbReference type="ARBA" id="ARBA00023239"/>
    </source>
</evidence>
<feature type="domain" description="Fumarylacetoacetase-like C-terminal" evidence="2">
    <location>
        <begin position="98"/>
        <end position="255"/>
    </location>
</feature>
<dbReference type="GO" id="GO:0016787">
    <property type="term" value="F:hydrolase activity"/>
    <property type="evidence" value="ECO:0007669"/>
    <property type="project" value="UniProtKB-KW"/>
</dbReference>
<evidence type="ECO:0000259" key="2">
    <source>
        <dbReference type="Pfam" id="PF01557"/>
    </source>
</evidence>
<dbReference type="InterPro" id="IPR050772">
    <property type="entry name" value="Hydratase-Decarb/MhpD_sf"/>
</dbReference>
<dbReference type="EMBL" id="CP001280">
    <property type="protein sequence ID" value="ACK52298.1"/>
    <property type="molecule type" value="Genomic_DNA"/>
</dbReference>
<dbReference type="InterPro" id="IPR011234">
    <property type="entry name" value="Fumarylacetoacetase-like_C"/>
</dbReference>
<dbReference type="eggNOG" id="COG3971">
    <property type="taxonomic scope" value="Bacteria"/>
</dbReference>